<dbReference type="InterPro" id="IPR027640">
    <property type="entry name" value="Kinesin-like_fam"/>
</dbReference>
<dbReference type="SMART" id="SM00129">
    <property type="entry name" value="KISc"/>
    <property type="match status" value="1"/>
</dbReference>
<dbReference type="EMBL" id="CAEFZW010000008">
    <property type="protein sequence ID" value="CAB4256081.1"/>
    <property type="molecule type" value="Genomic_DNA"/>
</dbReference>
<organism evidence="8 9">
    <name type="scientific">Maudiozyma barnettii</name>
    <dbReference type="NCBI Taxonomy" id="61262"/>
    <lineage>
        <taxon>Eukaryota</taxon>
        <taxon>Fungi</taxon>
        <taxon>Dikarya</taxon>
        <taxon>Ascomycota</taxon>
        <taxon>Saccharomycotina</taxon>
        <taxon>Saccharomycetes</taxon>
        <taxon>Saccharomycetales</taxon>
        <taxon>Saccharomycetaceae</taxon>
        <taxon>Maudiozyma</taxon>
    </lineage>
</organism>
<proteinExistence type="inferred from homology"/>
<evidence type="ECO:0000256" key="4">
    <source>
        <dbReference type="RuleBase" id="RU000394"/>
    </source>
</evidence>
<feature type="coiled-coil region" evidence="5">
    <location>
        <begin position="137"/>
        <end position="223"/>
    </location>
</feature>
<dbReference type="CDD" id="cd01366">
    <property type="entry name" value="KISc_C_terminal"/>
    <property type="match status" value="1"/>
</dbReference>
<feature type="binding site" evidence="3">
    <location>
        <begin position="468"/>
        <end position="475"/>
    </location>
    <ligand>
        <name>ATP</name>
        <dbReference type="ChEBI" id="CHEBI:30616"/>
    </ligand>
</feature>
<dbReference type="GO" id="GO:0005524">
    <property type="term" value="F:ATP binding"/>
    <property type="evidence" value="ECO:0007669"/>
    <property type="project" value="UniProtKB-UniRule"/>
</dbReference>
<dbReference type="OrthoDB" id="3176171at2759"/>
<evidence type="ECO:0000256" key="3">
    <source>
        <dbReference type="PROSITE-ProRule" id="PRU00283"/>
    </source>
</evidence>
<feature type="region of interest" description="Disordered" evidence="6">
    <location>
        <begin position="64"/>
        <end position="83"/>
    </location>
</feature>
<dbReference type="Gene3D" id="3.40.850.10">
    <property type="entry name" value="Kinesin motor domain"/>
    <property type="match status" value="1"/>
</dbReference>
<evidence type="ECO:0000256" key="1">
    <source>
        <dbReference type="ARBA" id="ARBA00022741"/>
    </source>
</evidence>
<evidence type="ECO:0000313" key="9">
    <source>
        <dbReference type="Proteomes" id="UP000644660"/>
    </source>
</evidence>
<evidence type="ECO:0000313" key="8">
    <source>
        <dbReference type="EMBL" id="CAB4256081.1"/>
    </source>
</evidence>
<dbReference type="InterPro" id="IPR001752">
    <property type="entry name" value="Kinesin_motor_dom"/>
</dbReference>
<dbReference type="PANTHER" id="PTHR47972">
    <property type="entry name" value="KINESIN-LIKE PROTEIN KLP-3"/>
    <property type="match status" value="1"/>
</dbReference>
<keyword evidence="9" id="KW-1185">Reference proteome</keyword>
<keyword evidence="4" id="KW-0493">Microtubule</keyword>
<dbReference type="InterPro" id="IPR036961">
    <property type="entry name" value="Kinesin_motor_dom_sf"/>
</dbReference>
<feature type="coiled-coil region" evidence="5">
    <location>
        <begin position="286"/>
        <end position="348"/>
    </location>
</feature>
<dbReference type="GO" id="GO:0003777">
    <property type="term" value="F:microtubule motor activity"/>
    <property type="evidence" value="ECO:0007669"/>
    <property type="project" value="InterPro"/>
</dbReference>
<keyword evidence="1 3" id="KW-0547">Nucleotide-binding</keyword>
<protein>
    <recommendedName>
        <fullName evidence="4">Kinesin-like protein</fullName>
    </recommendedName>
</protein>
<dbReference type="PROSITE" id="PS50067">
    <property type="entry name" value="KINESIN_MOTOR_2"/>
    <property type="match status" value="1"/>
</dbReference>
<comment type="similarity">
    <text evidence="3 4">Belongs to the TRAFAC class myosin-kinesin ATPase superfamily. Kinesin family.</text>
</comment>
<evidence type="ECO:0000259" key="7">
    <source>
        <dbReference type="PROSITE" id="PS50067"/>
    </source>
</evidence>
<dbReference type="PANTHER" id="PTHR47972:SF28">
    <property type="entry name" value="KINESIN-LIKE PROTEIN KLP-3"/>
    <property type="match status" value="1"/>
</dbReference>
<sequence length="721" mass="83655">MSDMPTTPLRVSREPSLIPSPTGNTKLLIPSNTQQKRRYTSSPPSKLYSNLNFLAEKRSTIHSRVPQNDQNNNNNNNNNNSANLTKFYKSNVLELNELQETLYKKKSILDARNDEYETYKLEQQEIQIKWDKIVAEKRKIENELKLKQNELKRCENNNIEKKQILERGHTLHLKELEAKNQSELNKLRNEYDMKIEKLKQDRIKEFERRRSDLLNEVEGKRNKILMNDSILADLKQELDNKYLYLREEWLEKYQQSWTEELDKRTKMTQDIENFEQDLQSDIYPKINVLTTRLNDAKSKYEELQKILQERSCETKDLVSKIAEKTDQIEQAKNSSKGLVKKIDDIKNKLVLVNNELIKEETIRRTLHNKLQELRGNIRVYCRIRPVLHRESQDTNHLKVAYFDDTNGTQEIDVTKHNVHTNSTTPQTFHFKFDKIFNTKDSNSDVFNEVGQLVQSALDGYNVCIFAYGQTGSGKTYTMLNPQDGIIPLTIVHIFDWTESLKERGWKYSITCQFIEIYNDNIVDLLRNVDSSDDTEQTKHDIRHNMETHRTTITNITTCELDCETTVNSVLKKASKLRSTASTKSNEHSSRSHSIFIVHLAGENSNTGERSEGTLNLIDLAGSERINVAHVDGERLRETQHINKSLSCLGDVIHALNDSSVNKRHIPFRNSKLTYLLQNSLTGNSKTLMFVNISSASNHVNETLNSLRFASKVNSTKMQKNT</sequence>
<keyword evidence="3 4" id="KW-0505">Motor protein</keyword>
<keyword evidence="5" id="KW-0175">Coiled coil</keyword>
<gene>
    <name evidence="8" type="ORF">KABA2_08S02816</name>
</gene>
<accession>A0A8H2VIJ8</accession>
<dbReference type="AlphaFoldDB" id="A0A8H2VIJ8"/>
<dbReference type="PRINTS" id="PR00380">
    <property type="entry name" value="KINESINHEAVY"/>
</dbReference>
<dbReference type="Pfam" id="PF00225">
    <property type="entry name" value="Kinesin"/>
    <property type="match status" value="1"/>
</dbReference>
<feature type="region of interest" description="Disordered" evidence="6">
    <location>
        <begin position="1"/>
        <end position="47"/>
    </location>
</feature>
<dbReference type="InterPro" id="IPR019821">
    <property type="entry name" value="Kinesin_motor_CS"/>
</dbReference>
<evidence type="ECO:0000256" key="5">
    <source>
        <dbReference type="SAM" id="Coils"/>
    </source>
</evidence>
<dbReference type="GO" id="GO:0005874">
    <property type="term" value="C:microtubule"/>
    <property type="evidence" value="ECO:0007669"/>
    <property type="project" value="UniProtKB-KW"/>
</dbReference>
<dbReference type="GO" id="GO:0007018">
    <property type="term" value="P:microtubule-based movement"/>
    <property type="evidence" value="ECO:0007669"/>
    <property type="project" value="InterPro"/>
</dbReference>
<evidence type="ECO:0000256" key="6">
    <source>
        <dbReference type="SAM" id="MobiDB-lite"/>
    </source>
</evidence>
<feature type="domain" description="Kinesin motor" evidence="7">
    <location>
        <begin position="376"/>
        <end position="715"/>
    </location>
</feature>
<name>A0A8H2VIJ8_9SACH</name>
<dbReference type="RefSeq" id="XP_041407925.1">
    <property type="nucleotide sequence ID" value="XM_041551991.1"/>
</dbReference>
<dbReference type="GeneID" id="64859151"/>
<dbReference type="InterPro" id="IPR027417">
    <property type="entry name" value="P-loop_NTPase"/>
</dbReference>
<feature type="compositionally biased region" description="Polar residues" evidence="6">
    <location>
        <begin position="19"/>
        <end position="47"/>
    </location>
</feature>
<evidence type="ECO:0000256" key="2">
    <source>
        <dbReference type="ARBA" id="ARBA00022840"/>
    </source>
</evidence>
<comment type="caution">
    <text evidence="8">The sequence shown here is derived from an EMBL/GenBank/DDBJ whole genome shotgun (WGS) entry which is preliminary data.</text>
</comment>
<dbReference type="PROSITE" id="PS00411">
    <property type="entry name" value="KINESIN_MOTOR_1"/>
    <property type="match status" value="1"/>
</dbReference>
<dbReference type="GO" id="GO:0008017">
    <property type="term" value="F:microtubule binding"/>
    <property type="evidence" value="ECO:0007669"/>
    <property type="project" value="InterPro"/>
</dbReference>
<dbReference type="SUPFAM" id="SSF52540">
    <property type="entry name" value="P-loop containing nucleoside triphosphate hydrolases"/>
    <property type="match status" value="1"/>
</dbReference>
<feature type="compositionally biased region" description="Low complexity" evidence="6">
    <location>
        <begin position="71"/>
        <end position="80"/>
    </location>
</feature>
<dbReference type="Proteomes" id="UP000644660">
    <property type="component" value="Unassembled WGS sequence"/>
</dbReference>
<reference evidence="8 9" key="1">
    <citation type="submission" date="2020-05" db="EMBL/GenBank/DDBJ databases">
        <authorList>
            <person name="Casaregola S."/>
            <person name="Devillers H."/>
            <person name="Grondin C."/>
        </authorList>
    </citation>
    <scope>NUCLEOTIDE SEQUENCE [LARGE SCALE GENOMIC DNA]</scope>
    <source>
        <strain evidence="8 9">CLIB 1767</strain>
    </source>
</reference>
<keyword evidence="2 3" id="KW-0067">ATP-binding</keyword>